<proteinExistence type="predicted"/>
<keyword evidence="1" id="KW-0732">Signal</keyword>
<evidence type="ECO:0000313" key="3">
    <source>
        <dbReference type="Proteomes" id="UP000183104"/>
    </source>
</evidence>
<name>A0A0P9CTW0_9GAMM</name>
<feature type="signal peptide" evidence="1">
    <location>
        <begin position="1"/>
        <end position="23"/>
    </location>
</feature>
<evidence type="ECO:0000313" key="2">
    <source>
        <dbReference type="EMBL" id="SCY15681.1"/>
    </source>
</evidence>
<protein>
    <submittedName>
        <fullName evidence="2">Uncharacterized protein</fullName>
    </submittedName>
</protein>
<organism evidence="2 3">
    <name type="scientific">Thiohalorhabdus denitrificans</name>
    <dbReference type="NCBI Taxonomy" id="381306"/>
    <lineage>
        <taxon>Bacteria</taxon>
        <taxon>Pseudomonadati</taxon>
        <taxon>Pseudomonadota</taxon>
        <taxon>Gammaproteobacteria</taxon>
        <taxon>Thiohalorhabdales</taxon>
        <taxon>Thiohalorhabdaceae</taxon>
        <taxon>Thiohalorhabdus</taxon>
    </lineage>
</organism>
<sequence length="90" mass="9633">MNHNAPAAILAIALLLAGPPALGKAGGEDARHGDAVRNNMKVQLLNPEAPRQDPTATPLDGPKAERVLENYRTEQNEADGERLLENMQGQ</sequence>
<evidence type="ECO:0000256" key="1">
    <source>
        <dbReference type="SAM" id="SignalP"/>
    </source>
</evidence>
<dbReference type="RefSeq" id="WP_054966102.1">
    <property type="nucleotide sequence ID" value="NZ_FMUN01000003.1"/>
</dbReference>
<dbReference type="EMBL" id="FMUN01000003">
    <property type="protein sequence ID" value="SCY15681.1"/>
    <property type="molecule type" value="Genomic_DNA"/>
</dbReference>
<gene>
    <name evidence="2" type="ORF">SAMN05661077_1380</name>
</gene>
<dbReference type="AlphaFoldDB" id="A0A0P9CTW0"/>
<feature type="chain" id="PRO_5010433316" evidence="1">
    <location>
        <begin position="24"/>
        <end position="90"/>
    </location>
</feature>
<accession>A0A0P9CTW0</accession>
<dbReference type="STRING" id="381306.AN478_08070"/>
<dbReference type="Proteomes" id="UP000183104">
    <property type="component" value="Unassembled WGS sequence"/>
</dbReference>
<reference evidence="3" key="1">
    <citation type="submission" date="2016-10" db="EMBL/GenBank/DDBJ databases">
        <authorList>
            <person name="Varghese N."/>
        </authorList>
    </citation>
    <scope>NUCLEOTIDE SEQUENCE [LARGE SCALE GENOMIC DNA]</scope>
    <source>
        <strain evidence="3">HL 19</strain>
    </source>
</reference>
<keyword evidence="3" id="KW-1185">Reference proteome</keyword>